<reference evidence="1" key="2">
    <citation type="submission" date="2015-06" db="UniProtKB">
        <authorList>
            <consortium name="EnsemblMetazoa"/>
        </authorList>
    </citation>
    <scope>IDENTIFICATION</scope>
</reference>
<dbReference type="Proteomes" id="UP000015102">
    <property type="component" value="Unassembled WGS sequence"/>
</dbReference>
<dbReference type="AlphaFoldDB" id="T1GF59"/>
<proteinExistence type="predicted"/>
<evidence type="ECO:0000313" key="1">
    <source>
        <dbReference type="EnsemblMetazoa" id="MESCA001988-PA"/>
    </source>
</evidence>
<keyword evidence="2" id="KW-1185">Reference proteome</keyword>
<dbReference type="EMBL" id="CAQQ02195326">
    <property type="status" value="NOT_ANNOTATED_CDS"/>
    <property type="molecule type" value="Genomic_DNA"/>
</dbReference>
<sequence>MFTLPYVTLRTPLTQANISCRRRSTYCKLSFVIGDSNNVQEFSNIDENLLSLRKQWKIASLENHFGKRFQREYLPTLNIRSKDIMKRPKLKLGDIRRQSQEKLMAKVNSYCDLS</sequence>
<reference evidence="2" key="1">
    <citation type="submission" date="2013-02" db="EMBL/GenBank/DDBJ databases">
        <authorList>
            <person name="Hughes D."/>
        </authorList>
    </citation>
    <scope>NUCLEOTIDE SEQUENCE</scope>
    <source>
        <strain>Durham</strain>
        <strain evidence="2">NC isolate 2 -- Noor lab</strain>
    </source>
</reference>
<dbReference type="EMBL" id="CAQQ02195325">
    <property type="status" value="NOT_ANNOTATED_CDS"/>
    <property type="molecule type" value="Genomic_DNA"/>
</dbReference>
<accession>T1GF59</accession>
<name>T1GF59_MEGSC</name>
<evidence type="ECO:0000313" key="2">
    <source>
        <dbReference type="Proteomes" id="UP000015102"/>
    </source>
</evidence>
<protein>
    <submittedName>
        <fullName evidence="1">Uncharacterized protein</fullName>
    </submittedName>
</protein>
<organism evidence="1 2">
    <name type="scientific">Megaselia scalaris</name>
    <name type="common">Humpbacked fly</name>
    <name type="synonym">Phora scalaris</name>
    <dbReference type="NCBI Taxonomy" id="36166"/>
    <lineage>
        <taxon>Eukaryota</taxon>
        <taxon>Metazoa</taxon>
        <taxon>Ecdysozoa</taxon>
        <taxon>Arthropoda</taxon>
        <taxon>Hexapoda</taxon>
        <taxon>Insecta</taxon>
        <taxon>Pterygota</taxon>
        <taxon>Neoptera</taxon>
        <taxon>Endopterygota</taxon>
        <taxon>Diptera</taxon>
        <taxon>Brachycera</taxon>
        <taxon>Muscomorpha</taxon>
        <taxon>Platypezoidea</taxon>
        <taxon>Phoridae</taxon>
        <taxon>Megaseliini</taxon>
        <taxon>Megaselia</taxon>
    </lineage>
</organism>
<dbReference type="EnsemblMetazoa" id="MESCA001988-RA">
    <property type="protein sequence ID" value="MESCA001988-PA"/>
    <property type="gene ID" value="MESCA001988"/>
</dbReference>
<dbReference type="HOGENOM" id="CLU_2123899_0_0_1"/>